<evidence type="ECO:0008006" key="4">
    <source>
        <dbReference type="Google" id="ProtNLM"/>
    </source>
</evidence>
<keyword evidence="3" id="KW-1185">Reference proteome</keyword>
<keyword evidence="1" id="KW-0812">Transmembrane</keyword>
<name>A0ABR9XXZ0_9STAP</name>
<dbReference type="InterPro" id="IPR014719">
    <property type="entry name" value="Ribosomal_bL12_C/ClpS-like"/>
</dbReference>
<evidence type="ECO:0000313" key="3">
    <source>
        <dbReference type="Proteomes" id="UP000647980"/>
    </source>
</evidence>
<dbReference type="Gene3D" id="3.30.1390.10">
    <property type="match status" value="1"/>
</dbReference>
<dbReference type="EMBL" id="JADGLW010000003">
    <property type="protein sequence ID" value="MBF0753869.1"/>
    <property type="molecule type" value="Genomic_DNA"/>
</dbReference>
<evidence type="ECO:0000313" key="2">
    <source>
        <dbReference type="EMBL" id="MBF0753869.1"/>
    </source>
</evidence>
<reference evidence="2 3" key="1">
    <citation type="submission" date="2020-10" db="EMBL/GenBank/DDBJ databases">
        <title>Mouse Oral microbiota.</title>
        <authorList>
            <person name="Joseph S."/>
            <person name="Aduse-Opoku J."/>
        </authorList>
    </citation>
    <scope>NUCLEOTIDE SEQUENCE [LARGE SCALE GENOMIC DNA]</scope>
    <source>
        <strain evidence="2 3">19428wE5_W307</strain>
    </source>
</reference>
<comment type="caution">
    <text evidence="2">The sequence shown here is derived from an EMBL/GenBank/DDBJ whole genome shotgun (WGS) entry which is preliminary data.</text>
</comment>
<organism evidence="2 3">
    <name type="scientific">Jeotgalicoccus nanhaiensis</name>
    <dbReference type="NCBI Taxonomy" id="568603"/>
    <lineage>
        <taxon>Bacteria</taxon>
        <taxon>Bacillati</taxon>
        <taxon>Bacillota</taxon>
        <taxon>Bacilli</taxon>
        <taxon>Bacillales</taxon>
        <taxon>Staphylococcaceae</taxon>
        <taxon>Jeotgalicoccus</taxon>
    </lineage>
</organism>
<feature type="transmembrane region" description="Helical" evidence="1">
    <location>
        <begin position="6"/>
        <end position="23"/>
    </location>
</feature>
<accession>A0ABR9XXZ0</accession>
<sequence length="86" mass="9692">MEGFTISSFIIIIIAAVIILSLSHQNKKLQQSAFKAALQNSELYRDIRSMISSNKMDVQIIKYIREETGLGLVHSKNLLEEVKVGE</sequence>
<evidence type="ECO:0000256" key="1">
    <source>
        <dbReference type="SAM" id="Phobius"/>
    </source>
</evidence>
<keyword evidence="1" id="KW-1133">Transmembrane helix</keyword>
<gene>
    <name evidence="2" type="ORF">IR135_06275</name>
</gene>
<proteinExistence type="predicted"/>
<protein>
    <recommendedName>
        <fullName evidence="4">Ribosomal protein L7/L12 C-terminal domain-containing protein</fullName>
    </recommendedName>
</protein>
<dbReference type="Proteomes" id="UP000647980">
    <property type="component" value="Unassembled WGS sequence"/>
</dbReference>
<keyword evidence="1" id="KW-0472">Membrane</keyword>